<dbReference type="Proteomes" id="UP000191144">
    <property type="component" value="Chromosome C"/>
</dbReference>
<name>A0A1G4J107_9SACH</name>
<proteinExistence type="predicted"/>
<dbReference type="EMBL" id="LT598479">
    <property type="protein sequence ID" value="SCU83142.1"/>
    <property type="molecule type" value="Genomic_DNA"/>
</dbReference>
<dbReference type="AlphaFoldDB" id="A0A1G4J107"/>
<organism evidence="1 2">
    <name type="scientific">Lachancea meyersii CBS 8951</name>
    <dbReference type="NCBI Taxonomy" id="1266667"/>
    <lineage>
        <taxon>Eukaryota</taxon>
        <taxon>Fungi</taxon>
        <taxon>Dikarya</taxon>
        <taxon>Ascomycota</taxon>
        <taxon>Saccharomycotina</taxon>
        <taxon>Saccharomycetes</taxon>
        <taxon>Saccharomycetales</taxon>
        <taxon>Saccharomycetaceae</taxon>
        <taxon>Lachancea</taxon>
    </lineage>
</organism>
<gene>
    <name evidence="1" type="ORF">LAME_0C04126G</name>
</gene>
<accession>A0A1G4J107</accession>
<reference evidence="2" key="1">
    <citation type="submission" date="2016-03" db="EMBL/GenBank/DDBJ databases">
        <authorList>
            <person name="Devillers Hugo."/>
        </authorList>
    </citation>
    <scope>NUCLEOTIDE SEQUENCE [LARGE SCALE GENOMIC DNA]</scope>
</reference>
<keyword evidence="2" id="KW-1185">Reference proteome</keyword>
<evidence type="ECO:0000313" key="2">
    <source>
        <dbReference type="Proteomes" id="UP000191144"/>
    </source>
</evidence>
<sequence length="91" mass="9726">MKRSLGDDASAIEIKKPQLYTSGSGTDAFRAMLMSARCVSVSLCQASEAHPHCYYCDSTNVATECDTCQHAICPTCSLGSTATCLNCHLSR</sequence>
<dbReference type="OrthoDB" id="424753at2759"/>
<evidence type="ECO:0000313" key="1">
    <source>
        <dbReference type="EMBL" id="SCU83142.1"/>
    </source>
</evidence>
<protein>
    <submittedName>
        <fullName evidence="1">LAME_0C04126g1_1</fullName>
    </submittedName>
</protein>